<protein>
    <submittedName>
        <fullName evidence="3">Uncharacterized protein</fullName>
    </submittedName>
</protein>
<organism evidence="3 4">
    <name type="scientific">Streptomyces sulfonofaciens</name>
    <dbReference type="NCBI Taxonomy" id="68272"/>
    <lineage>
        <taxon>Bacteria</taxon>
        <taxon>Bacillati</taxon>
        <taxon>Actinomycetota</taxon>
        <taxon>Actinomycetes</taxon>
        <taxon>Kitasatosporales</taxon>
        <taxon>Streptomycetaceae</taxon>
        <taxon>Streptomyces</taxon>
    </lineage>
</organism>
<accession>A0A919FMQ8</accession>
<dbReference type="EMBL" id="BNCD01000001">
    <property type="protein sequence ID" value="GHH69020.1"/>
    <property type="molecule type" value="Genomic_DNA"/>
</dbReference>
<dbReference type="AlphaFoldDB" id="A0A919FMQ8"/>
<feature type="region of interest" description="Disordered" evidence="1">
    <location>
        <begin position="84"/>
        <end position="163"/>
    </location>
</feature>
<name>A0A919FMQ8_9ACTN</name>
<feature type="compositionally biased region" description="Pro residues" evidence="1">
    <location>
        <begin position="105"/>
        <end position="114"/>
    </location>
</feature>
<keyword evidence="2" id="KW-0472">Membrane</keyword>
<keyword evidence="2" id="KW-1133">Transmembrane helix</keyword>
<evidence type="ECO:0000313" key="3">
    <source>
        <dbReference type="EMBL" id="GHH69020.1"/>
    </source>
</evidence>
<proteinExistence type="predicted"/>
<feature type="transmembrane region" description="Helical" evidence="2">
    <location>
        <begin position="63"/>
        <end position="83"/>
    </location>
</feature>
<dbReference type="Proteomes" id="UP000603708">
    <property type="component" value="Unassembled WGS sequence"/>
</dbReference>
<reference evidence="3" key="2">
    <citation type="submission" date="2020-09" db="EMBL/GenBank/DDBJ databases">
        <authorList>
            <person name="Sun Q."/>
            <person name="Ohkuma M."/>
        </authorList>
    </citation>
    <scope>NUCLEOTIDE SEQUENCE</scope>
    <source>
        <strain evidence="3">JCM 5069</strain>
    </source>
</reference>
<comment type="caution">
    <text evidence="3">The sequence shown here is derived from an EMBL/GenBank/DDBJ whole genome shotgun (WGS) entry which is preliminary data.</text>
</comment>
<evidence type="ECO:0000313" key="4">
    <source>
        <dbReference type="Proteomes" id="UP000603708"/>
    </source>
</evidence>
<feature type="compositionally biased region" description="Low complexity" evidence="1">
    <location>
        <begin position="146"/>
        <end position="163"/>
    </location>
</feature>
<keyword evidence="2" id="KW-0812">Transmembrane</keyword>
<keyword evidence="4" id="KW-1185">Reference proteome</keyword>
<evidence type="ECO:0000256" key="2">
    <source>
        <dbReference type="SAM" id="Phobius"/>
    </source>
</evidence>
<reference evidence="3" key="1">
    <citation type="journal article" date="2014" name="Int. J. Syst. Evol. Microbiol.">
        <title>Complete genome sequence of Corynebacterium casei LMG S-19264T (=DSM 44701T), isolated from a smear-ripened cheese.</title>
        <authorList>
            <consortium name="US DOE Joint Genome Institute (JGI-PGF)"/>
            <person name="Walter F."/>
            <person name="Albersmeier A."/>
            <person name="Kalinowski J."/>
            <person name="Ruckert C."/>
        </authorList>
    </citation>
    <scope>NUCLEOTIDE SEQUENCE</scope>
    <source>
        <strain evidence="3">JCM 5069</strain>
    </source>
</reference>
<sequence>MRDGRVPGPVPGFAGARVEQRLRAAFEARAGAVGHADLRRPVPPSTAPRGRLRWTGVPAGGTLAVLALAAAVACVVLVAGVLARDGAQRREPVRPAHPSYSRTPAPHPRPPTRPSPARTGPRPSHALPGTGPGAVPDPVSRPGTLPHPGAPSGPAAVAGTGAP</sequence>
<feature type="compositionally biased region" description="Low complexity" evidence="1">
    <location>
        <begin position="115"/>
        <end position="124"/>
    </location>
</feature>
<gene>
    <name evidence="3" type="ORF">GCM10018793_00800</name>
</gene>
<evidence type="ECO:0000256" key="1">
    <source>
        <dbReference type="SAM" id="MobiDB-lite"/>
    </source>
</evidence>
<dbReference type="RefSeq" id="WP_189928827.1">
    <property type="nucleotide sequence ID" value="NZ_BNCD01000001.1"/>
</dbReference>